<feature type="region of interest" description="Disordered" evidence="1">
    <location>
        <begin position="66"/>
        <end position="151"/>
    </location>
</feature>
<evidence type="ECO:0000256" key="1">
    <source>
        <dbReference type="SAM" id="MobiDB-lite"/>
    </source>
</evidence>
<feature type="non-terminal residue" evidence="2">
    <location>
        <position position="151"/>
    </location>
</feature>
<feature type="non-terminal residue" evidence="2">
    <location>
        <position position="1"/>
    </location>
</feature>
<protein>
    <submittedName>
        <fullName evidence="2">Tryptophan synthase alpha chain</fullName>
        <ecNumber evidence="2">4.2.1.20</ecNumber>
    </submittedName>
</protein>
<keyword evidence="2" id="KW-0456">Lyase</keyword>
<gene>
    <name evidence="2" type="ORF">AVDCRST_MAG51-76</name>
</gene>
<sequence length="151" mass="15890">SRRSPRGCGRHSGGGLPARGMRILCRRTQVGGHGPDLPACTHVHAGEDAAGGARCQRLCLLRLAQGRHRRRPPGHGGGGADAAADPRTREGPGGGRLRHPGRRGGPSSRQGGRCSGHRHPDHPVDRRPAARAGRGRSERLSARSAHGARRI</sequence>
<feature type="region of interest" description="Disordered" evidence="1">
    <location>
        <begin position="1"/>
        <end position="20"/>
    </location>
</feature>
<dbReference type="EMBL" id="CADCUX010000025">
    <property type="protein sequence ID" value="CAA9385732.1"/>
    <property type="molecule type" value="Genomic_DNA"/>
</dbReference>
<dbReference type="AlphaFoldDB" id="A0A6J4NEA6"/>
<accession>A0A6J4NEA6</accession>
<dbReference type="GO" id="GO:0004834">
    <property type="term" value="F:tryptophan synthase activity"/>
    <property type="evidence" value="ECO:0007669"/>
    <property type="project" value="UniProtKB-EC"/>
</dbReference>
<name>A0A6J4NEA6_9BURK</name>
<evidence type="ECO:0000313" key="2">
    <source>
        <dbReference type="EMBL" id="CAA9385732.1"/>
    </source>
</evidence>
<organism evidence="2">
    <name type="scientific">uncultured Ramlibacter sp</name>
    <dbReference type="NCBI Taxonomy" id="260755"/>
    <lineage>
        <taxon>Bacteria</taxon>
        <taxon>Pseudomonadati</taxon>
        <taxon>Pseudomonadota</taxon>
        <taxon>Betaproteobacteria</taxon>
        <taxon>Burkholderiales</taxon>
        <taxon>Comamonadaceae</taxon>
        <taxon>Ramlibacter</taxon>
        <taxon>environmental samples</taxon>
    </lineage>
</organism>
<reference evidence="2" key="1">
    <citation type="submission" date="2020-02" db="EMBL/GenBank/DDBJ databases">
        <authorList>
            <person name="Meier V. D."/>
        </authorList>
    </citation>
    <scope>NUCLEOTIDE SEQUENCE</scope>
    <source>
        <strain evidence="2">AVDCRST_MAG51</strain>
    </source>
</reference>
<dbReference type="EC" id="4.2.1.20" evidence="2"/>
<proteinExistence type="predicted"/>